<organism evidence="2 3">
    <name type="scientific">Podarcis lilfordi</name>
    <name type="common">Lilford's wall lizard</name>
    <dbReference type="NCBI Taxonomy" id="74358"/>
    <lineage>
        <taxon>Eukaryota</taxon>
        <taxon>Metazoa</taxon>
        <taxon>Chordata</taxon>
        <taxon>Craniata</taxon>
        <taxon>Vertebrata</taxon>
        <taxon>Euteleostomi</taxon>
        <taxon>Lepidosauria</taxon>
        <taxon>Squamata</taxon>
        <taxon>Bifurcata</taxon>
        <taxon>Unidentata</taxon>
        <taxon>Episquamata</taxon>
        <taxon>Laterata</taxon>
        <taxon>Lacertibaenia</taxon>
        <taxon>Lacertidae</taxon>
        <taxon>Podarcis</taxon>
    </lineage>
</organism>
<dbReference type="Proteomes" id="UP001178461">
    <property type="component" value="Chromosome 4"/>
</dbReference>
<gene>
    <name evidence="2" type="ORF">PODLI_1B025310</name>
</gene>
<feature type="chain" id="PRO_5041409876" description="VWFC domain-containing protein" evidence="1">
    <location>
        <begin position="22"/>
        <end position="169"/>
    </location>
</feature>
<evidence type="ECO:0008006" key="4">
    <source>
        <dbReference type="Google" id="ProtNLM"/>
    </source>
</evidence>
<accession>A0AA35K8I4</accession>
<dbReference type="AlphaFoldDB" id="A0AA35K8I4"/>
<name>A0AA35K8I4_9SAUR</name>
<keyword evidence="1" id="KW-0732">Signal</keyword>
<dbReference type="EMBL" id="OX395129">
    <property type="protein sequence ID" value="CAI5772483.1"/>
    <property type="molecule type" value="Genomic_DNA"/>
</dbReference>
<proteinExistence type="predicted"/>
<feature type="signal peptide" evidence="1">
    <location>
        <begin position="1"/>
        <end position="21"/>
    </location>
</feature>
<reference evidence="2" key="1">
    <citation type="submission" date="2022-12" db="EMBL/GenBank/DDBJ databases">
        <authorList>
            <person name="Alioto T."/>
            <person name="Alioto T."/>
            <person name="Gomez Garrido J."/>
        </authorList>
    </citation>
    <scope>NUCLEOTIDE SEQUENCE</scope>
</reference>
<evidence type="ECO:0000313" key="3">
    <source>
        <dbReference type="Proteomes" id="UP001178461"/>
    </source>
</evidence>
<sequence length="169" mass="18361">MKPKHFLCLLLSCCFLQNGDCKHHRPDCTAVLCLACPDNHKAVTRKDQCCPRCIPQCKCPAFLKEACIQEGYEDGILLLGQSVIIDFGTRKCTCGEDHNIVCASTCPKISPACKYIGRPQDGCGICACPTDDENFVPAGEVIERECKICKCPPNGGQLQCTLTSKCSLG</sequence>
<evidence type="ECO:0000313" key="2">
    <source>
        <dbReference type="EMBL" id="CAI5772483.1"/>
    </source>
</evidence>
<evidence type="ECO:0000256" key="1">
    <source>
        <dbReference type="SAM" id="SignalP"/>
    </source>
</evidence>
<protein>
    <recommendedName>
        <fullName evidence="4">VWFC domain-containing protein</fullName>
    </recommendedName>
</protein>
<keyword evidence="3" id="KW-1185">Reference proteome</keyword>